<evidence type="ECO:0000256" key="3">
    <source>
        <dbReference type="PROSITE-ProRule" id="PRU00284"/>
    </source>
</evidence>
<protein>
    <submittedName>
        <fullName evidence="7">Methyl-accepting chemotaxis protein</fullName>
    </submittedName>
</protein>
<dbReference type="AlphaFoldDB" id="A0A2S0N666"/>
<feature type="transmembrane region" description="Helical" evidence="4">
    <location>
        <begin position="15"/>
        <end position="37"/>
    </location>
</feature>
<gene>
    <name evidence="7" type="ORF">C6569_00210</name>
</gene>
<name>A0A2S0N666_9HYPH</name>
<keyword evidence="4" id="KW-0812">Transmembrane</keyword>
<reference evidence="7 8" key="1">
    <citation type="submission" date="2018-03" db="EMBL/GenBank/DDBJ databases">
        <title>Genome sequencing of Phreatobacter sp.</title>
        <authorList>
            <person name="Kim S.-J."/>
            <person name="Heo J."/>
            <person name="Kwon S.-W."/>
        </authorList>
    </citation>
    <scope>NUCLEOTIDE SEQUENCE [LARGE SCALE GENOMIC DNA]</scope>
    <source>
        <strain evidence="7 8">S-12</strain>
    </source>
</reference>
<sequence length="569" mass="58558">MSARIPTLKIGGKSVGFVIFLLVITAAVTIAAGWWLIQTRNQTTALQDAQTNLRTLAVLFSASHADSRFTVAEERVTDMRAGSMPAFTDHGIVDRTVQAVGGVATIFVTDDQGVFIRRTTNVKKENGDRAVGTALAPDHPAQAPLKAGRPYYGPATLFGRSFYTAYHPVLDGAGKVIGVLFIGIPTAALHTEARQTLMGMVAALLVIVVVLGGLAAVVVRRAVKPLVAATASLERVAAGDLDTPIAAPTRSDEIGDLTRALAVLRDNARRAKTAEAERLAEAETRADRGRRLEAAIVNYEKAMAARIADADAAVGGLDASASALTTTSAAMAGKVDNASKATDRATANMNAVASAAHQLAASIIEIGRQVSASSEVAGRAVQEAGETGARVAELDGAARKIGEVISLINAVAEQTNLLALNATIEAARAGEAGKGFAVVAAEVKQLAGQTAKATDEIASQVGRMQAATNATVQAIGVITETIGSMDHITTAIAAAVDQQQASTSEISRAIAEANSQADLARRSILDVSGAAEGAGRSASEVTQASRRLAGCSASIDEALKTFVAEVRAA</sequence>
<dbReference type="PANTHER" id="PTHR32089">
    <property type="entry name" value="METHYL-ACCEPTING CHEMOTAXIS PROTEIN MCPB"/>
    <property type="match status" value="1"/>
</dbReference>
<dbReference type="CDD" id="cd06225">
    <property type="entry name" value="HAMP"/>
    <property type="match status" value="1"/>
</dbReference>
<proteinExistence type="inferred from homology"/>
<feature type="transmembrane region" description="Helical" evidence="4">
    <location>
        <begin position="197"/>
        <end position="219"/>
    </location>
</feature>
<organism evidence="7 8">
    <name type="scientific">Phreatobacter cathodiphilus</name>
    <dbReference type="NCBI Taxonomy" id="1868589"/>
    <lineage>
        <taxon>Bacteria</taxon>
        <taxon>Pseudomonadati</taxon>
        <taxon>Pseudomonadota</taxon>
        <taxon>Alphaproteobacteria</taxon>
        <taxon>Hyphomicrobiales</taxon>
        <taxon>Phreatobacteraceae</taxon>
        <taxon>Phreatobacter</taxon>
    </lineage>
</organism>
<dbReference type="SUPFAM" id="SSF103190">
    <property type="entry name" value="Sensory domain-like"/>
    <property type="match status" value="1"/>
</dbReference>
<dbReference type="InterPro" id="IPR029151">
    <property type="entry name" value="Sensor-like_sf"/>
</dbReference>
<dbReference type="OrthoDB" id="8320983at2"/>
<feature type="domain" description="Methyl-accepting transducer" evidence="5">
    <location>
        <begin position="306"/>
        <end position="549"/>
    </location>
</feature>
<feature type="domain" description="HAMP" evidence="6">
    <location>
        <begin position="220"/>
        <end position="273"/>
    </location>
</feature>
<keyword evidence="4" id="KW-1133">Transmembrane helix</keyword>
<dbReference type="PANTHER" id="PTHR32089:SF112">
    <property type="entry name" value="LYSOZYME-LIKE PROTEIN-RELATED"/>
    <property type="match status" value="1"/>
</dbReference>
<dbReference type="Gene3D" id="1.10.287.950">
    <property type="entry name" value="Methyl-accepting chemotaxis protein"/>
    <property type="match status" value="1"/>
</dbReference>
<evidence type="ECO:0000256" key="1">
    <source>
        <dbReference type="ARBA" id="ARBA00023224"/>
    </source>
</evidence>
<dbReference type="SMART" id="SM00283">
    <property type="entry name" value="MA"/>
    <property type="match status" value="1"/>
</dbReference>
<dbReference type="GO" id="GO:0016020">
    <property type="term" value="C:membrane"/>
    <property type="evidence" value="ECO:0007669"/>
    <property type="project" value="InterPro"/>
</dbReference>
<dbReference type="Gene3D" id="6.10.340.10">
    <property type="match status" value="1"/>
</dbReference>
<dbReference type="GO" id="GO:0007165">
    <property type="term" value="P:signal transduction"/>
    <property type="evidence" value="ECO:0007669"/>
    <property type="project" value="UniProtKB-KW"/>
</dbReference>
<comment type="similarity">
    <text evidence="2">Belongs to the methyl-accepting chemotaxis (MCP) protein family.</text>
</comment>
<evidence type="ECO:0000256" key="4">
    <source>
        <dbReference type="SAM" id="Phobius"/>
    </source>
</evidence>
<dbReference type="CDD" id="cd18773">
    <property type="entry name" value="PDC1_HK_sensor"/>
    <property type="match status" value="1"/>
</dbReference>
<evidence type="ECO:0000313" key="7">
    <source>
        <dbReference type="EMBL" id="AVO43630.1"/>
    </source>
</evidence>
<accession>A0A2S0N666</accession>
<keyword evidence="1 3" id="KW-0807">Transducer</keyword>
<dbReference type="KEGG" id="phr:C6569_00210"/>
<dbReference type="Proteomes" id="UP000237889">
    <property type="component" value="Chromosome"/>
</dbReference>
<dbReference type="Pfam" id="PF00015">
    <property type="entry name" value="MCPsignal"/>
    <property type="match status" value="1"/>
</dbReference>
<evidence type="ECO:0000256" key="2">
    <source>
        <dbReference type="ARBA" id="ARBA00029447"/>
    </source>
</evidence>
<dbReference type="InterPro" id="IPR033462">
    <property type="entry name" value="Cache_3-Cache_2"/>
</dbReference>
<dbReference type="Pfam" id="PF00672">
    <property type="entry name" value="HAMP"/>
    <property type="match status" value="1"/>
</dbReference>
<evidence type="ECO:0000259" key="6">
    <source>
        <dbReference type="PROSITE" id="PS50885"/>
    </source>
</evidence>
<dbReference type="SMART" id="SM00304">
    <property type="entry name" value="HAMP"/>
    <property type="match status" value="1"/>
</dbReference>
<dbReference type="Pfam" id="PF17201">
    <property type="entry name" value="Cache_3-Cache_2"/>
    <property type="match status" value="1"/>
</dbReference>
<keyword evidence="4" id="KW-0472">Membrane</keyword>
<evidence type="ECO:0000259" key="5">
    <source>
        <dbReference type="PROSITE" id="PS50111"/>
    </source>
</evidence>
<dbReference type="InterPro" id="IPR004089">
    <property type="entry name" value="MCPsignal_dom"/>
</dbReference>
<keyword evidence="8" id="KW-1185">Reference proteome</keyword>
<dbReference type="EMBL" id="CP027668">
    <property type="protein sequence ID" value="AVO43630.1"/>
    <property type="molecule type" value="Genomic_DNA"/>
</dbReference>
<dbReference type="RefSeq" id="WP_106746960.1">
    <property type="nucleotide sequence ID" value="NZ_CP027668.1"/>
</dbReference>
<dbReference type="PROSITE" id="PS50885">
    <property type="entry name" value="HAMP"/>
    <property type="match status" value="1"/>
</dbReference>
<dbReference type="SUPFAM" id="SSF58104">
    <property type="entry name" value="Methyl-accepting chemotaxis protein (MCP) signaling domain"/>
    <property type="match status" value="1"/>
</dbReference>
<evidence type="ECO:0000313" key="8">
    <source>
        <dbReference type="Proteomes" id="UP000237889"/>
    </source>
</evidence>
<dbReference type="PROSITE" id="PS50111">
    <property type="entry name" value="CHEMOTAXIS_TRANSDUC_2"/>
    <property type="match status" value="1"/>
</dbReference>
<dbReference type="InterPro" id="IPR003660">
    <property type="entry name" value="HAMP_dom"/>
</dbReference>